<accession>A0A9P7IZ44</accession>
<dbReference type="GO" id="GO:0005737">
    <property type="term" value="C:cytoplasm"/>
    <property type="evidence" value="ECO:0007669"/>
    <property type="project" value="TreeGrafter"/>
</dbReference>
<protein>
    <submittedName>
        <fullName evidence="4">Histidine-phosphotransfer domain, HPT domain-containing protein</fullName>
    </submittedName>
</protein>
<dbReference type="PROSITE" id="PS50894">
    <property type="entry name" value="HPT"/>
    <property type="match status" value="1"/>
</dbReference>
<evidence type="ECO:0000256" key="1">
    <source>
        <dbReference type="PROSITE-ProRule" id="PRU00110"/>
    </source>
</evidence>
<feature type="compositionally biased region" description="Basic and acidic residues" evidence="2">
    <location>
        <begin position="56"/>
        <end position="73"/>
    </location>
</feature>
<dbReference type="EMBL" id="JABBWE010000015">
    <property type="protein sequence ID" value="KAG1797788.1"/>
    <property type="molecule type" value="Genomic_DNA"/>
</dbReference>
<dbReference type="GO" id="GO:0005634">
    <property type="term" value="C:nucleus"/>
    <property type="evidence" value="ECO:0007669"/>
    <property type="project" value="TreeGrafter"/>
</dbReference>
<organism evidence="4 5">
    <name type="scientific">Suillus plorans</name>
    <dbReference type="NCBI Taxonomy" id="116603"/>
    <lineage>
        <taxon>Eukaryota</taxon>
        <taxon>Fungi</taxon>
        <taxon>Dikarya</taxon>
        <taxon>Basidiomycota</taxon>
        <taxon>Agaricomycotina</taxon>
        <taxon>Agaricomycetes</taxon>
        <taxon>Agaricomycetidae</taxon>
        <taxon>Boletales</taxon>
        <taxon>Suillineae</taxon>
        <taxon>Suillaceae</taxon>
        <taxon>Suillus</taxon>
    </lineage>
</organism>
<dbReference type="PANTHER" id="PTHR28242:SF52">
    <property type="entry name" value="PHOSPHORELAY INTERMEDIATE PROTEIN YPD1"/>
    <property type="match status" value="1"/>
</dbReference>
<evidence type="ECO:0000259" key="3">
    <source>
        <dbReference type="PROSITE" id="PS50894"/>
    </source>
</evidence>
<dbReference type="InterPro" id="IPR045871">
    <property type="entry name" value="AHP1-5/YPD1"/>
</dbReference>
<dbReference type="InterPro" id="IPR036641">
    <property type="entry name" value="HPT_dom_sf"/>
</dbReference>
<dbReference type="RefSeq" id="XP_041162741.1">
    <property type="nucleotide sequence ID" value="XM_041302458.1"/>
</dbReference>
<dbReference type="Pfam" id="PF01627">
    <property type="entry name" value="Hpt"/>
    <property type="match status" value="1"/>
</dbReference>
<dbReference type="SUPFAM" id="SSF47226">
    <property type="entry name" value="Histidine-containing phosphotransfer domain, HPT domain"/>
    <property type="match status" value="1"/>
</dbReference>
<feature type="modified residue" description="Phosphohistidine" evidence="1">
    <location>
        <position position="131"/>
    </location>
</feature>
<feature type="domain" description="HPt" evidence="3">
    <location>
        <begin position="92"/>
        <end position="189"/>
    </location>
</feature>
<dbReference type="Proteomes" id="UP000719766">
    <property type="component" value="Unassembled WGS sequence"/>
</dbReference>
<dbReference type="GO" id="GO:0043424">
    <property type="term" value="F:protein histidine kinase binding"/>
    <property type="evidence" value="ECO:0007669"/>
    <property type="project" value="InterPro"/>
</dbReference>
<dbReference type="OrthoDB" id="1673781at2759"/>
<name>A0A9P7IZ44_9AGAM</name>
<reference evidence="4" key="1">
    <citation type="journal article" date="2020" name="New Phytol.">
        <title>Comparative genomics reveals dynamic genome evolution in host specialist ectomycorrhizal fungi.</title>
        <authorList>
            <person name="Lofgren L.A."/>
            <person name="Nguyen N.H."/>
            <person name="Vilgalys R."/>
            <person name="Ruytinx J."/>
            <person name="Liao H.L."/>
            <person name="Branco S."/>
            <person name="Kuo A."/>
            <person name="LaButti K."/>
            <person name="Lipzen A."/>
            <person name="Andreopoulos W."/>
            <person name="Pangilinan J."/>
            <person name="Riley R."/>
            <person name="Hundley H."/>
            <person name="Na H."/>
            <person name="Barry K."/>
            <person name="Grigoriev I.V."/>
            <person name="Stajich J.E."/>
            <person name="Kennedy P.G."/>
        </authorList>
    </citation>
    <scope>NUCLEOTIDE SEQUENCE</scope>
    <source>
        <strain evidence="4">S12</strain>
    </source>
</reference>
<dbReference type="GeneID" id="64596222"/>
<comment type="caution">
    <text evidence="4">The sequence shown here is derived from an EMBL/GenBank/DDBJ whole genome shotgun (WGS) entry which is preliminary data.</text>
</comment>
<keyword evidence="1" id="KW-0597">Phosphoprotein</keyword>
<dbReference type="GO" id="GO:0000160">
    <property type="term" value="P:phosphorelay signal transduction system"/>
    <property type="evidence" value="ECO:0007669"/>
    <property type="project" value="InterPro"/>
</dbReference>
<feature type="compositionally biased region" description="Basic and acidic residues" evidence="2">
    <location>
        <begin position="32"/>
        <end position="46"/>
    </location>
</feature>
<gene>
    <name evidence="4" type="ORF">HD556DRAFT_1355341</name>
</gene>
<evidence type="ECO:0000313" key="4">
    <source>
        <dbReference type="EMBL" id="KAG1797788.1"/>
    </source>
</evidence>
<keyword evidence="5" id="KW-1185">Reference proteome</keyword>
<dbReference type="InterPro" id="IPR008207">
    <property type="entry name" value="Sig_transdc_His_kin_Hpt_dom"/>
</dbReference>
<dbReference type="SMART" id="SM00073">
    <property type="entry name" value="HPT"/>
    <property type="match status" value="1"/>
</dbReference>
<dbReference type="AlphaFoldDB" id="A0A9P7IZ44"/>
<proteinExistence type="predicted"/>
<feature type="region of interest" description="Disordered" evidence="2">
    <location>
        <begin position="1"/>
        <end position="73"/>
    </location>
</feature>
<dbReference type="CDD" id="cd00088">
    <property type="entry name" value="HPT"/>
    <property type="match status" value="1"/>
</dbReference>
<evidence type="ECO:0000256" key="2">
    <source>
        <dbReference type="SAM" id="MobiDB-lite"/>
    </source>
</evidence>
<dbReference type="PANTHER" id="PTHR28242">
    <property type="entry name" value="PHOSPHORELAY INTERMEDIATE PROTEIN YPD1"/>
    <property type="match status" value="1"/>
</dbReference>
<dbReference type="Gene3D" id="1.20.120.160">
    <property type="entry name" value="HPT domain"/>
    <property type="match status" value="1"/>
</dbReference>
<evidence type="ECO:0000313" key="5">
    <source>
        <dbReference type="Proteomes" id="UP000719766"/>
    </source>
</evidence>
<sequence>MSPALRARSPNIIDDIVKRPPPSPSDKAPPQKKLDVKSRPASEESTPKAASPITPAKEKSDLKEVEKKENKPSKQDIIDMEVFDQIVELDDGDSFVSGMVTEYLGQVDSTFNKMDKAMETKDLIEMSQLGHFLKGSSAALGVKQVSLTCEKIQNIAKGTPTDKTIEEVTSLLKRVKEEYGAAKIWLLEYCPT</sequence>
<dbReference type="GO" id="GO:0009927">
    <property type="term" value="F:histidine phosphotransfer kinase activity"/>
    <property type="evidence" value="ECO:0007669"/>
    <property type="project" value="InterPro"/>
</dbReference>